<feature type="region of interest" description="Disordered" evidence="1">
    <location>
        <begin position="1296"/>
        <end position="1327"/>
    </location>
</feature>
<feature type="region of interest" description="Disordered" evidence="1">
    <location>
        <begin position="1171"/>
        <end position="1193"/>
    </location>
</feature>
<feature type="compositionally biased region" description="Basic and acidic residues" evidence="1">
    <location>
        <begin position="773"/>
        <end position="786"/>
    </location>
</feature>
<feature type="region of interest" description="Disordered" evidence="1">
    <location>
        <begin position="1392"/>
        <end position="1433"/>
    </location>
</feature>
<feature type="region of interest" description="Disordered" evidence="1">
    <location>
        <begin position="757"/>
        <end position="791"/>
    </location>
</feature>
<comment type="caution">
    <text evidence="2">The sequence shown here is derived from an EMBL/GenBank/DDBJ whole genome shotgun (WGS) entry which is preliminary data.</text>
</comment>
<feature type="compositionally biased region" description="Basic and acidic residues" evidence="1">
    <location>
        <begin position="327"/>
        <end position="337"/>
    </location>
</feature>
<sequence length="1963" mass="218816">MGKRDDICSFLGYEKDKPTKDRRNLLKATSSFLADYESRGSKVYGKKAESIGGRLCAMNFLEEDGRGDRFWPPTSDGSLVYENARDKEIIIDNVADLFLIHARSNYCKVHAKRRSKKHNDTSPPSNVDSEHINNKPPTSIVPEETYSEDEEPQFTYSSTVMTIEPELCLTPWLDPPKRFDRNVAIPWAESLNPKNLPNPPVRLGKNWLSQENVRWPSAVDKEIQYFMHRWLFYYTVDLDSGTDDGIQSLVNLLRNDKGASAELDNTQLQEFRKRIVDRVKFFTETFVNHQFVELQANGVPQMTGRFRNIWTTLKYETPTPRINYRRRSVEAEPPRESPRKRRKLSKKAEENVIDSNRQKRKPWSEHAWRRKTIPPPADMTFPNLLQRNSSNIDLVTVVESPQSTVDEESEGGVSEKSQIHQDIETSVRNSKMTIDISPPEKHVSSKSDVVIKMEEESTIEVSQPMMNILESSDDKYHSGTMKAVPLTHGKVRKTSSPNPGDITAFEKTLGCLKDNANVAETQLPLPRQLNDKSEKNALAKEPRPQDFPAIVTQLLETVRPQIGEVVDAQAQVNGSAQLLPKVDNQRKLPQTTDVSPSPETNEIVQVTVEPNTQSLHPGGNRKSSRRELGELTSLTQVADRINKDPRRTSSHEMATENNDQKTSKLVAPSANSSSEIPKKYGPFHDLEYLNKLFSSSGSRPTESHRLRSTASISPTSSAETHTREMDMDFSPVHATQKPTSPPIAPLVNINSKVDYHKGHSIQGDTSVPSLIRNEPKVSEHSSDKTDSQFSKSSQVSFLDALETERKPFEKSVLSFTRTPLPSLPLTSSDSQKLTNTFPATQSSPTTMEGSHTQTCQPQSIQPQKVTQNSQAALCERSIATFKPINRPINASNVPPSIHPLASATEPSPQSPAPITRDSATSTYQPRIESQEMLSQRQLQDVYPGYKSHETMPTIAGASSDFSWTRDPNLNPHPINTQNGVYPMAFIKKVTASKNVALTPENSRKRTLEGAGGKSRKTKSRKKSGFPEKFSTESATIQYSPARPSMKDIPPSGMQIQSPRPPVHDWEHSPKPPYPDLINHLRIMDENMGVNSGASHQPVFKTSNPLSSAANQQQTSNDNADQDMKYHAKQDQNILSYLALQENLDSALDRPSQGWGKIKTSADVHRATSVAAASSTQLQRIPGTPQILPSPVENPKITRAEHSIVEYGEQQDKGLPNIEENRNDSRNGIRHNQAPPNISDHTRNNPQMGTNQSQAPSDVGNKSSGNVKNRNQPSNSAHLGYSQQVRPAATGIRHRNFMKNEKGSTVPKGSSVTNPKRLEDPREPQASQAHVYNHIQPSNPPAQPNQYLNLESQALRIDNQNQNNPSSPASYQSQDPWWNSLAANYNIKKISQPRSRFVSHSDTNTQNERLMSSEPTVSEVTTSSPGQAGNQEVLPGIRRMASQASESSRPTSSQAVNPKAYLQTPETQHTDKRPVQSPNTQGKRARGYSSDRYSAQLSPIQPSYITSQSTPPPSVVRISSQHDQISNQTSNQPSNGTAPSPRTGFYQPPSQLSNVSSTSKGQYINDTSGQPPDTQSLNFHHRYYSHPRIQLNAIQNSQSQNQSTNKPTQISPILALSPQNQHNDPHAIQQGSLAQVPHNPEYNELGDQAASQYQHMKGARPPTDAEKPTQLTQQYNGQQTLDRTHYQLHDPRSQISMNSYNSYPRQLPTTINQALNTSPLQSSSIQPHITRSSPAPTLSTILNHSLPPTPPTPVDIPTPRLESILQNQPGAHPIAGSTTRQQGSAIDATPKPDTISQYPPMAHPLAGSPTHPHMPAVTHTPKLNAIYPYSPITHPLATPQPTPTTPQAVGPKLDFYLQRSTSTIDTTISFSYQYMEALSLSNLFSFFSQRSGVSLEKLDELTFRCMFGEYQQFVIGKNMGDGEWKRARKRIWRNWDREIRAVKQNGGDDDEEFWEVNILIGRCA</sequence>
<feature type="region of interest" description="Disordered" evidence="1">
    <location>
        <begin position="1462"/>
        <end position="1577"/>
    </location>
</feature>
<feature type="compositionally biased region" description="Polar residues" evidence="1">
    <location>
        <begin position="1243"/>
        <end position="1281"/>
    </location>
</feature>
<evidence type="ECO:0000256" key="1">
    <source>
        <dbReference type="SAM" id="MobiDB-lite"/>
    </source>
</evidence>
<feature type="compositionally biased region" description="Basic residues" evidence="1">
    <location>
        <begin position="1013"/>
        <end position="1023"/>
    </location>
</feature>
<feature type="compositionally biased region" description="Polar residues" evidence="1">
    <location>
        <begin position="708"/>
        <end position="719"/>
    </location>
</feature>
<dbReference type="EMBL" id="VIGI01000006">
    <property type="protein sequence ID" value="KAB8298821.1"/>
    <property type="molecule type" value="Genomic_DNA"/>
</dbReference>
<feature type="compositionally biased region" description="Low complexity" evidence="1">
    <location>
        <begin position="1411"/>
        <end position="1424"/>
    </location>
</feature>
<evidence type="ECO:0000313" key="3">
    <source>
        <dbReference type="Proteomes" id="UP000326757"/>
    </source>
</evidence>
<feature type="region of interest" description="Disordered" evidence="1">
    <location>
        <begin position="999"/>
        <end position="1033"/>
    </location>
</feature>
<name>A0A5N6K8N2_MONLA</name>
<protein>
    <submittedName>
        <fullName evidence="2">Uncharacterized protein</fullName>
    </submittedName>
</protein>
<feature type="compositionally biased region" description="Polar residues" evidence="1">
    <location>
        <begin position="1490"/>
        <end position="1508"/>
    </location>
</feature>
<gene>
    <name evidence="2" type="ORF">EYC80_000988</name>
</gene>
<feature type="compositionally biased region" description="Polar residues" evidence="1">
    <location>
        <begin position="1090"/>
        <end position="1118"/>
    </location>
</feature>
<feature type="region of interest" description="Disordered" evidence="1">
    <location>
        <begin position="695"/>
        <end position="722"/>
    </location>
</feature>
<feature type="compositionally biased region" description="Basic and acidic residues" evidence="1">
    <location>
        <begin position="640"/>
        <end position="662"/>
    </location>
</feature>
<feature type="region of interest" description="Disordered" evidence="1">
    <location>
        <begin position="1206"/>
        <end position="1281"/>
    </location>
</feature>
<feature type="region of interest" description="Disordered" evidence="1">
    <location>
        <begin position="891"/>
        <end position="937"/>
    </location>
</feature>
<feature type="region of interest" description="Disordered" evidence="1">
    <location>
        <begin position="582"/>
        <end position="601"/>
    </location>
</feature>
<feature type="compositionally biased region" description="Polar residues" evidence="1">
    <location>
        <begin position="587"/>
        <end position="601"/>
    </location>
</feature>
<feature type="region of interest" description="Disordered" evidence="1">
    <location>
        <begin position="111"/>
        <end position="148"/>
    </location>
</feature>
<proteinExistence type="predicted"/>
<dbReference type="Proteomes" id="UP000326757">
    <property type="component" value="Unassembled WGS sequence"/>
</dbReference>
<feature type="region of interest" description="Disordered" evidence="1">
    <location>
        <begin position="841"/>
        <end position="860"/>
    </location>
</feature>
<feature type="region of interest" description="Disordered" evidence="1">
    <location>
        <begin position="610"/>
        <end position="681"/>
    </location>
</feature>
<feature type="compositionally biased region" description="Polar residues" evidence="1">
    <location>
        <begin position="1516"/>
        <end position="1539"/>
    </location>
</feature>
<evidence type="ECO:0000313" key="2">
    <source>
        <dbReference type="EMBL" id="KAB8298821.1"/>
    </source>
</evidence>
<feature type="compositionally biased region" description="Polar residues" evidence="1">
    <location>
        <begin position="1547"/>
        <end position="1577"/>
    </location>
</feature>
<reference evidence="2 3" key="1">
    <citation type="submission" date="2019-06" db="EMBL/GenBank/DDBJ databases">
        <title>Genome Sequence of the Brown Rot Fungal Pathogen Monilinia laxa.</title>
        <authorList>
            <person name="De Miccolis Angelini R.M."/>
            <person name="Landi L."/>
            <person name="Abate D."/>
            <person name="Pollastro S."/>
            <person name="Romanazzi G."/>
            <person name="Faretra F."/>
        </authorList>
    </citation>
    <scope>NUCLEOTIDE SEQUENCE [LARGE SCALE GENOMIC DNA]</scope>
    <source>
        <strain evidence="2 3">Mlax316</strain>
    </source>
</reference>
<feature type="region of interest" description="Disordered" evidence="1">
    <location>
        <begin position="1090"/>
        <end position="1122"/>
    </location>
</feature>
<accession>A0A5N6K8N2</accession>
<keyword evidence="3" id="KW-1185">Reference proteome</keyword>
<dbReference type="OrthoDB" id="3540796at2759"/>
<feature type="compositionally biased region" description="Polar residues" evidence="1">
    <location>
        <begin position="1392"/>
        <end position="1409"/>
    </location>
</feature>
<feature type="region of interest" description="Disordered" evidence="1">
    <location>
        <begin position="324"/>
        <end position="375"/>
    </location>
</feature>
<organism evidence="2 3">
    <name type="scientific">Monilinia laxa</name>
    <name type="common">Brown rot fungus</name>
    <name type="synonym">Sclerotinia laxa</name>
    <dbReference type="NCBI Taxonomy" id="61186"/>
    <lineage>
        <taxon>Eukaryota</taxon>
        <taxon>Fungi</taxon>
        <taxon>Dikarya</taxon>
        <taxon>Ascomycota</taxon>
        <taxon>Pezizomycotina</taxon>
        <taxon>Leotiomycetes</taxon>
        <taxon>Helotiales</taxon>
        <taxon>Sclerotiniaceae</taxon>
        <taxon>Monilinia</taxon>
    </lineage>
</organism>